<reference evidence="2" key="1">
    <citation type="submission" date="2015-12" db="EMBL/GenBank/DDBJ databases">
        <title>Complete genome sequences of two moderately thermophilic Paenibacillus species.</title>
        <authorList>
            <person name="Butler R.III."/>
            <person name="Wang J."/>
            <person name="Stark B.C."/>
            <person name="Pombert J.-F."/>
        </authorList>
    </citation>
    <scope>NUCLEOTIDE SEQUENCE [LARGE SCALE GENOMIC DNA]</scope>
    <source>
        <strain evidence="2">32O-Y</strain>
    </source>
</reference>
<protein>
    <submittedName>
        <fullName evidence="1">Uncharacterized protein</fullName>
    </submittedName>
</protein>
<sequence length="79" mass="9094">MIPFAHTWPYDRIGQDVYVQSCPFCQAANVLLKLKAKDLAELREGVKKLLVFPCCRNKLTLVDADQDYLLADRPLRRNS</sequence>
<evidence type="ECO:0000313" key="2">
    <source>
        <dbReference type="Proteomes" id="UP000061660"/>
    </source>
</evidence>
<keyword evidence="2" id="KW-1185">Reference proteome</keyword>
<gene>
    <name evidence="1" type="ORF">IJ22_01130</name>
</gene>
<dbReference type="KEGG" id="pnp:IJ22_01130"/>
<dbReference type="EMBL" id="CP013652">
    <property type="protein sequence ID" value="ALS20505.1"/>
    <property type="molecule type" value="Genomic_DNA"/>
</dbReference>
<dbReference type="RefSeq" id="WP_054817610.1">
    <property type="nucleotide sequence ID" value="NZ_BJCS01000008.1"/>
</dbReference>
<dbReference type="OrthoDB" id="2889126at2"/>
<organism evidence="1 2">
    <name type="scientific">Paenibacillus naphthalenovorans</name>
    <dbReference type="NCBI Taxonomy" id="162209"/>
    <lineage>
        <taxon>Bacteria</taxon>
        <taxon>Bacillati</taxon>
        <taxon>Bacillota</taxon>
        <taxon>Bacilli</taxon>
        <taxon>Bacillales</taxon>
        <taxon>Paenibacillaceae</taxon>
        <taxon>Paenibacillus</taxon>
    </lineage>
</organism>
<evidence type="ECO:0000313" key="1">
    <source>
        <dbReference type="EMBL" id="ALS20505.1"/>
    </source>
</evidence>
<dbReference type="AlphaFoldDB" id="A0A0U2U1L4"/>
<reference evidence="1 2" key="2">
    <citation type="journal article" date="2016" name="Genome Announc.">
        <title>Complete Genome Sequences of Two Interactive Moderate Thermophiles, Paenibacillus napthalenovorans 32O-Y and Paenibacillus sp. 32O-W.</title>
        <authorList>
            <person name="Butler R.R.III."/>
            <person name="Wang J."/>
            <person name="Stark B.C."/>
            <person name="Pombert J.F."/>
        </authorList>
    </citation>
    <scope>NUCLEOTIDE SEQUENCE [LARGE SCALE GENOMIC DNA]</scope>
    <source>
        <strain evidence="1 2">32O-Y</strain>
    </source>
</reference>
<name>A0A0U2U1L4_9BACL</name>
<accession>A0A0U2U1L4</accession>
<dbReference type="STRING" id="162209.IJ22_01130"/>
<proteinExistence type="predicted"/>
<dbReference type="PATRIC" id="fig|162209.4.peg.112"/>
<dbReference type="Proteomes" id="UP000061660">
    <property type="component" value="Chromosome"/>
</dbReference>